<keyword evidence="11 12" id="KW-0807">Transducer</keyword>
<sequence>MANNTTDICVNIEEKALFSDFLMGIYIVAFIFGLVFNLIIFAPIIQQIRRKNVLGIYLVHLSVSDLLYIITMPLWIFYYHKDHHWTLPNWSCDLAGFFYYSNMYISIYLLCCISVDRCLTISYPFQAKVLRRTRYAWAACAFVFLFILVVHTAMLKLDKEEVYDNETRQCYETYPINDRIALFNLLRVGLGFAVPFVILAVCYMRIWAEVRGSTGLDERGKRKVKRLGMAVISIFCVCFFPYHLLLAVRSVVFYFMDRPTNCSFEDKLHFTFAGTLALSSLNCVVDPILYMLASNGVRDDMRVCYRRRPVQSSQPIHTALTKL</sequence>
<evidence type="ECO:0000256" key="6">
    <source>
        <dbReference type="ARBA" id="ARBA00023040"/>
    </source>
</evidence>
<keyword evidence="5 13" id="KW-1133">Transmembrane helix</keyword>
<dbReference type="PANTHER" id="PTHR24234:SF7">
    <property type="entry name" value="G-PROTEIN COUPLED RECEPTOR 132-RELATED"/>
    <property type="match status" value="1"/>
</dbReference>
<keyword evidence="7 13" id="KW-0472">Membrane</keyword>
<evidence type="ECO:0000256" key="9">
    <source>
        <dbReference type="ARBA" id="ARBA00023170"/>
    </source>
</evidence>
<feature type="transmembrane region" description="Helical" evidence="13">
    <location>
        <begin position="21"/>
        <end position="42"/>
    </location>
</feature>
<dbReference type="Pfam" id="PF00001">
    <property type="entry name" value="7tm_1"/>
    <property type="match status" value="1"/>
</dbReference>
<evidence type="ECO:0000256" key="8">
    <source>
        <dbReference type="ARBA" id="ARBA00023157"/>
    </source>
</evidence>
<dbReference type="InterPro" id="IPR017452">
    <property type="entry name" value="GPCR_Rhodpsn_7TM"/>
</dbReference>
<keyword evidence="6 12" id="KW-0297">G-protein coupled receptor</keyword>
<dbReference type="PROSITE" id="PS50262">
    <property type="entry name" value="G_PROTEIN_RECEP_F1_2"/>
    <property type="match status" value="1"/>
</dbReference>
<evidence type="ECO:0000256" key="2">
    <source>
        <dbReference type="ARBA" id="ARBA00010663"/>
    </source>
</evidence>
<dbReference type="FunFam" id="1.20.1070.10:FF:000065">
    <property type="entry name" value="G-protein coupled receptor 4"/>
    <property type="match status" value="1"/>
</dbReference>
<dbReference type="InterPro" id="IPR000276">
    <property type="entry name" value="GPCR_Rhodpsn"/>
</dbReference>
<organism evidence="15 16">
    <name type="scientific">Coilia grayii</name>
    <name type="common">Gray's grenadier anchovy</name>
    <dbReference type="NCBI Taxonomy" id="363190"/>
    <lineage>
        <taxon>Eukaryota</taxon>
        <taxon>Metazoa</taxon>
        <taxon>Chordata</taxon>
        <taxon>Craniata</taxon>
        <taxon>Vertebrata</taxon>
        <taxon>Euteleostomi</taxon>
        <taxon>Actinopterygii</taxon>
        <taxon>Neopterygii</taxon>
        <taxon>Teleostei</taxon>
        <taxon>Clupei</taxon>
        <taxon>Clupeiformes</taxon>
        <taxon>Clupeoidei</taxon>
        <taxon>Engraulidae</taxon>
        <taxon>Coilinae</taxon>
        <taxon>Coilia</taxon>
    </lineage>
</organism>
<evidence type="ECO:0000256" key="5">
    <source>
        <dbReference type="ARBA" id="ARBA00022989"/>
    </source>
</evidence>
<feature type="transmembrane region" description="Helical" evidence="13">
    <location>
        <begin position="185"/>
        <end position="206"/>
    </location>
</feature>
<dbReference type="AlphaFoldDB" id="A0ABD1K8V8"/>
<evidence type="ECO:0000256" key="10">
    <source>
        <dbReference type="ARBA" id="ARBA00023180"/>
    </source>
</evidence>
<feature type="transmembrane region" description="Helical" evidence="13">
    <location>
        <begin position="268"/>
        <end position="292"/>
    </location>
</feature>
<gene>
    <name evidence="15" type="ORF">ACEWY4_007724</name>
</gene>
<evidence type="ECO:0000256" key="7">
    <source>
        <dbReference type="ARBA" id="ARBA00023136"/>
    </source>
</evidence>
<dbReference type="Gene3D" id="1.20.1070.10">
    <property type="entry name" value="Rhodopsin 7-helix transmembrane proteins"/>
    <property type="match status" value="1"/>
</dbReference>
<keyword evidence="10" id="KW-0325">Glycoprotein</keyword>
<evidence type="ECO:0000313" key="15">
    <source>
        <dbReference type="EMBL" id="KAL2095576.1"/>
    </source>
</evidence>
<evidence type="ECO:0000256" key="12">
    <source>
        <dbReference type="RuleBase" id="RU000688"/>
    </source>
</evidence>
<dbReference type="GO" id="GO:0004930">
    <property type="term" value="F:G protein-coupled receptor activity"/>
    <property type="evidence" value="ECO:0007669"/>
    <property type="project" value="UniProtKB-KW"/>
</dbReference>
<comment type="subcellular location">
    <subcellularLocation>
        <location evidence="1">Cell membrane</location>
        <topology evidence="1">Multi-pass membrane protein</topology>
    </subcellularLocation>
</comment>
<dbReference type="GO" id="GO:0005886">
    <property type="term" value="C:plasma membrane"/>
    <property type="evidence" value="ECO:0007669"/>
    <property type="project" value="UniProtKB-SubCell"/>
</dbReference>
<evidence type="ECO:0000256" key="11">
    <source>
        <dbReference type="ARBA" id="ARBA00023224"/>
    </source>
</evidence>
<feature type="domain" description="G-protein coupled receptors family 1 profile" evidence="14">
    <location>
        <begin position="36"/>
        <end position="290"/>
    </location>
</feature>
<accession>A0ABD1K8V8</accession>
<comment type="caution">
    <text evidence="15">The sequence shown here is derived from an EMBL/GenBank/DDBJ whole genome shotgun (WGS) entry which is preliminary data.</text>
</comment>
<dbReference type="PANTHER" id="PTHR24234">
    <property type="entry name" value="LYSOPHOSPHATIDIC ACID RECEPTOR 5/SPHINGOSYLPHOSPHORYLCHOLINE RECEPTOR"/>
    <property type="match status" value="1"/>
</dbReference>
<evidence type="ECO:0000256" key="13">
    <source>
        <dbReference type="SAM" id="Phobius"/>
    </source>
</evidence>
<evidence type="ECO:0000313" key="16">
    <source>
        <dbReference type="Proteomes" id="UP001591681"/>
    </source>
</evidence>
<evidence type="ECO:0000256" key="1">
    <source>
        <dbReference type="ARBA" id="ARBA00004651"/>
    </source>
</evidence>
<dbReference type="EMBL" id="JBHFQA010000007">
    <property type="protein sequence ID" value="KAL2095576.1"/>
    <property type="molecule type" value="Genomic_DNA"/>
</dbReference>
<feature type="transmembrane region" description="Helical" evidence="13">
    <location>
        <begin position="135"/>
        <end position="154"/>
    </location>
</feature>
<dbReference type="PRINTS" id="PR00237">
    <property type="entry name" value="GPCRRHODOPSN"/>
</dbReference>
<dbReference type="PROSITE" id="PS00237">
    <property type="entry name" value="G_PROTEIN_RECEP_F1_1"/>
    <property type="match status" value="1"/>
</dbReference>
<evidence type="ECO:0000256" key="4">
    <source>
        <dbReference type="ARBA" id="ARBA00022692"/>
    </source>
</evidence>
<feature type="transmembrane region" description="Helical" evidence="13">
    <location>
        <begin position="227"/>
        <end position="248"/>
    </location>
</feature>
<dbReference type="PRINTS" id="PR01157">
    <property type="entry name" value="P2YPURNOCPTR"/>
</dbReference>
<protein>
    <recommendedName>
        <fullName evidence="14">G-protein coupled receptors family 1 profile domain-containing protein</fullName>
    </recommendedName>
</protein>
<dbReference type="Proteomes" id="UP001591681">
    <property type="component" value="Unassembled WGS sequence"/>
</dbReference>
<keyword evidence="9 12" id="KW-0675">Receptor</keyword>
<feature type="transmembrane region" description="Helical" evidence="13">
    <location>
        <begin position="97"/>
        <end position="115"/>
    </location>
</feature>
<evidence type="ECO:0000256" key="3">
    <source>
        <dbReference type="ARBA" id="ARBA00022475"/>
    </source>
</evidence>
<comment type="similarity">
    <text evidence="2 12">Belongs to the G-protein coupled receptor 1 family.</text>
</comment>
<name>A0ABD1K8V8_9TELE</name>
<keyword evidence="4 12" id="KW-0812">Transmembrane</keyword>
<reference evidence="15 16" key="1">
    <citation type="submission" date="2024-09" db="EMBL/GenBank/DDBJ databases">
        <title>A chromosome-level genome assembly of Gray's grenadier anchovy, Coilia grayii.</title>
        <authorList>
            <person name="Fu Z."/>
        </authorList>
    </citation>
    <scope>NUCLEOTIDE SEQUENCE [LARGE SCALE GENOMIC DNA]</scope>
    <source>
        <strain evidence="15">G4</strain>
        <tissue evidence="15">Muscle</tissue>
    </source>
</reference>
<keyword evidence="3" id="KW-1003">Cell membrane</keyword>
<keyword evidence="16" id="KW-1185">Reference proteome</keyword>
<proteinExistence type="inferred from homology"/>
<evidence type="ECO:0000259" key="14">
    <source>
        <dbReference type="PROSITE" id="PS50262"/>
    </source>
</evidence>
<feature type="transmembrane region" description="Helical" evidence="13">
    <location>
        <begin position="54"/>
        <end position="77"/>
    </location>
</feature>
<dbReference type="SUPFAM" id="SSF81321">
    <property type="entry name" value="Family A G protein-coupled receptor-like"/>
    <property type="match status" value="1"/>
</dbReference>
<keyword evidence="8" id="KW-1015">Disulfide bond</keyword>